<dbReference type="PROSITE" id="PS51900">
    <property type="entry name" value="CB"/>
    <property type="match status" value="1"/>
</dbReference>
<dbReference type="Gene3D" id="1.10.150.130">
    <property type="match status" value="1"/>
</dbReference>
<dbReference type="Proteomes" id="UP000321353">
    <property type="component" value="Chromosome"/>
</dbReference>
<evidence type="ECO:0000313" key="6">
    <source>
        <dbReference type="Proteomes" id="UP000321353"/>
    </source>
</evidence>
<proteinExistence type="predicted"/>
<dbReference type="GO" id="GO:0015074">
    <property type="term" value="P:DNA integration"/>
    <property type="evidence" value="ECO:0007669"/>
    <property type="project" value="UniProtKB-KW"/>
</dbReference>
<dbReference type="InterPro" id="IPR044068">
    <property type="entry name" value="CB"/>
</dbReference>
<reference evidence="5 6" key="1">
    <citation type="submission" date="2019-02" db="EMBL/GenBank/DDBJ databases">
        <title>Planctomycetal bacteria perform biofilm scaping via a novel small molecule.</title>
        <authorList>
            <person name="Jeske O."/>
            <person name="Boedeker C."/>
            <person name="Wiegand S."/>
            <person name="Breitling P."/>
            <person name="Kallscheuer N."/>
            <person name="Jogler M."/>
            <person name="Rohde M."/>
            <person name="Petersen J."/>
            <person name="Medema M.H."/>
            <person name="Surup F."/>
            <person name="Jogler C."/>
        </authorList>
    </citation>
    <scope>NUCLEOTIDE SEQUENCE [LARGE SCALE GENOMIC DNA]</scope>
    <source>
        <strain evidence="5 6">Mal15</strain>
    </source>
</reference>
<protein>
    <submittedName>
        <fullName evidence="5">Site-specific tyrosine recombinase XerC</fullName>
    </submittedName>
</protein>
<dbReference type="InterPro" id="IPR010998">
    <property type="entry name" value="Integrase_recombinase_N"/>
</dbReference>
<evidence type="ECO:0000256" key="1">
    <source>
        <dbReference type="ARBA" id="ARBA00022908"/>
    </source>
</evidence>
<organism evidence="5 6">
    <name type="scientific">Stieleria maiorica</name>
    <dbReference type="NCBI Taxonomy" id="2795974"/>
    <lineage>
        <taxon>Bacteria</taxon>
        <taxon>Pseudomonadati</taxon>
        <taxon>Planctomycetota</taxon>
        <taxon>Planctomycetia</taxon>
        <taxon>Pirellulales</taxon>
        <taxon>Pirellulaceae</taxon>
        <taxon>Stieleria</taxon>
    </lineage>
</organism>
<evidence type="ECO:0000259" key="4">
    <source>
        <dbReference type="PROSITE" id="PS51900"/>
    </source>
</evidence>
<name>A0A5B9MMT6_9BACT</name>
<dbReference type="AlphaFoldDB" id="A0A5B9MMT6"/>
<keyword evidence="2 3" id="KW-0238">DNA-binding</keyword>
<dbReference type="EMBL" id="CP036264">
    <property type="protein sequence ID" value="QEG02712.1"/>
    <property type="molecule type" value="Genomic_DNA"/>
</dbReference>
<feature type="domain" description="Core-binding (CB)" evidence="4">
    <location>
        <begin position="5"/>
        <end position="88"/>
    </location>
</feature>
<keyword evidence="1" id="KW-0229">DNA integration</keyword>
<evidence type="ECO:0000256" key="3">
    <source>
        <dbReference type="PROSITE-ProRule" id="PRU01248"/>
    </source>
</evidence>
<evidence type="ECO:0000313" key="5">
    <source>
        <dbReference type="EMBL" id="QEG02712.1"/>
    </source>
</evidence>
<gene>
    <name evidence="5" type="ORF">Mal15_68330</name>
</gene>
<keyword evidence="6" id="KW-1185">Reference proteome</keyword>
<dbReference type="GO" id="GO:0003677">
    <property type="term" value="F:DNA binding"/>
    <property type="evidence" value="ECO:0007669"/>
    <property type="project" value="UniProtKB-UniRule"/>
</dbReference>
<evidence type="ECO:0000256" key="2">
    <source>
        <dbReference type="ARBA" id="ARBA00023125"/>
    </source>
</evidence>
<sequence length="96" mass="11273">MSNSPTRSVLLSRYFTHLRMNNWSPMAISRRDYALGKFIVWCSDRGIDNVAEITTEALSAYRRWLYHHHSVKSTTALTRVREIANRARNDHRPLID</sequence>
<accession>A0A5B9MMT6</accession>
<dbReference type="RefSeq" id="WP_147871613.1">
    <property type="nucleotide sequence ID" value="NZ_CP036264.1"/>
</dbReference>
<dbReference type="KEGG" id="smam:Mal15_68330"/>